<feature type="transmembrane region" description="Helical" evidence="5">
    <location>
        <begin position="185"/>
        <end position="204"/>
    </location>
</feature>
<dbReference type="GO" id="GO:0008271">
    <property type="term" value="F:secondary active sulfate transmembrane transporter activity"/>
    <property type="evidence" value="ECO:0007669"/>
    <property type="project" value="InterPro"/>
</dbReference>
<accession>A0AAD4ETQ2</accession>
<feature type="transmembrane region" description="Helical" evidence="5">
    <location>
        <begin position="271"/>
        <end position="293"/>
    </location>
</feature>
<gene>
    <name evidence="7" type="primary">CYS14</name>
    <name evidence="7" type="ORF">NEMBOFW57_006644</name>
</gene>
<dbReference type="AlphaFoldDB" id="A0AAD4ETQ2"/>
<evidence type="ECO:0000256" key="3">
    <source>
        <dbReference type="ARBA" id="ARBA00022989"/>
    </source>
</evidence>
<dbReference type="InterPro" id="IPR018045">
    <property type="entry name" value="S04_transporter_CS"/>
</dbReference>
<dbReference type="NCBIfam" id="TIGR00815">
    <property type="entry name" value="sulP"/>
    <property type="match status" value="1"/>
</dbReference>
<dbReference type="GO" id="GO:0016020">
    <property type="term" value="C:membrane"/>
    <property type="evidence" value="ECO:0007669"/>
    <property type="project" value="UniProtKB-SubCell"/>
</dbReference>
<feature type="domain" description="STAS" evidence="6">
    <location>
        <begin position="555"/>
        <end position="700"/>
    </location>
</feature>
<dbReference type="SUPFAM" id="SSF52091">
    <property type="entry name" value="SpoIIaa-like"/>
    <property type="match status" value="1"/>
</dbReference>
<dbReference type="Pfam" id="PF01740">
    <property type="entry name" value="STAS"/>
    <property type="match status" value="1"/>
</dbReference>
<feature type="transmembrane region" description="Helical" evidence="5">
    <location>
        <begin position="128"/>
        <end position="147"/>
    </location>
</feature>
<dbReference type="Gene3D" id="3.30.750.24">
    <property type="entry name" value="STAS domain"/>
    <property type="match status" value="1"/>
</dbReference>
<evidence type="ECO:0000256" key="5">
    <source>
        <dbReference type="SAM" id="Phobius"/>
    </source>
</evidence>
<dbReference type="EMBL" id="JAHCVI010000003">
    <property type="protein sequence ID" value="KAG7287139.1"/>
    <property type="molecule type" value="Genomic_DNA"/>
</dbReference>
<dbReference type="CDD" id="cd07042">
    <property type="entry name" value="STAS_SulP_like_sulfate_transporter"/>
    <property type="match status" value="1"/>
</dbReference>
<reference evidence="7" key="1">
    <citation type="submission" date="2023-02" db="EMBL/GenBank/DDBJ databases">
        <authorList>
            <person name="Palmer J.M."/>
        </authorList>
    </citation>
    <scope>NUCLEOTIDE SEQUENCE</scope>
    <source>
        <strain evidence="7">FW57</strain>
    </source>
</reference>
<dbReference type="PROSITE" id="PS01130">
    <property type="entry name" value="SLC26A"/>
    <property type="match status" value="1"/>
</dbReference>
<evidence type="ECO:0000259" key="6">
    <source>
        <dbReference type="PROSITE" id="PS50801"/>
    </source>
</evidence>
<dbReference type="Pfam" id="PF00916">
    <property type="entry name" value="Sulfate_transp"/>
    <property type="match status" value="1"/>
</dbReference>
<feature type="transmembrane region" description="Helical" evidence="5">
    <location>
        <begin position="80"/>
        <end position="100"/>
    </location>
</feature>
<keyword evidence="4 5" id="KW-0472">Membrane</keyword>
<dbReference type="InterPro" id="IPR002645">
    <property type="entry name" value="STAS_dom"/>
</dbReference>
<keyword evidence="3 5" id="KW-1133">Transmembrane helix</keyword>
<dbReference type="InterPro" id="IPR001902">
    <property type="entry name" value="SLC26A/SulP_fam"/>
</dbReference>
<comment type="subcellular location">
    <subcellularLocation>
        <location evidence="1">Membrane</location>
        <topology evidence="1">Multi-pass membrane protein</topology>
    </subcellularLocation>
</comment>
<keyword evidence="2 5" id="KW-0812">Transmembrane</keyword>
<dbReference type="InterPro" id="IPR011547">
    <property type="entry name" value="SLC26A/SulP_dom"/>
</dbReference>
<dbReference type="PANTHER" id="PTHR11814">
    <property type="entry name" value="SULFATE TRANSPORTER"/>
    <property type="match status" value="1"/>
</dbReference>
<evidence type="ECO:0000256" key="4">
    <source>
        <dbReference type="ARBA" id="ARBA00023136"/>
    </source>
</evidence>
<sequence length="785" mass="86034">MAATKTSDRVKRFLGIDPDQTLNDTSFYDDGSYVEEEPSVREALLELFPTIPGILRYLHELFPFLGWIFHYNLTWLLGDFIAGVTVGFVVVPQGMAYALLANLPPEYGLYTSFVGFLLYWAFATSKDITIGAVAVMSTIVGNIILNVQKTNPDLSAETIARSLALISGIVLLFLGLIRAGFLVEFIPLVAIGAFMTGSAISIAAGQVPGLMGISGVNTREATYLVIINTLKALPRTKLDAAMGLTALFGLYFIRWFCNFMGRKYPNRAKTWFFISTLRMAFIVILYILVSWLVNRNVKKSSEAKFKILGTVPSGFQHVGAPRLDTEILSALGSDIPTTILVLLIEHIAISKSFGRVNNYIINPSQELVAIGFTNVFGPFLGGYPATGSFSRTAIKAKAGVRTPLAGIFTAVIVLLALYALTSVFFFIPSAGLSAIIIHAVGDLITPPREVYKYWQTSPLEFVIFFAGVFVSIFTSIENGIYVTVAASAALLLFRVAKSPGRFLGRVHTKTVSRDSVRGNAAPNPDNLEEKSHPAFIALDRTDLSNPEVEIKSPYPGVFIYRFGEGLNYVNSARHLDNLTIYIFKRTRRTQLNKFEKLGDRPWNDPGPRRGKVANSDEIAARPTLRAVILDFTAVNFLDVTAAQALIDLRNQFDRYADPDRVEWHFAGVTNRWTKRSLVASGFGAEIRDHTASEDKATADLLIGAAVASGSRAADTKGSEVNTKSKEVDLEAAGGEITPASSRGTGKRLVPLYGVNRPYFHVDVETAVASTIRNLERRGSDWSGRE</sequence>
<feature type="transmembrane region" description="Helical" evidence="5">
    <location>
        <begin position="238"/>
        <end position="256"/>
    </location>
</feature>
<organism evidence="7 8">
    <name type="scientific">Staphylotrichum longicolle</name>
    <dbReference type="NCBI Taxonomy" id="669026"/>
    <lineage>
        <taxon>Eukaryota</taxon>
        <taxon>Fungi</taxon>
        <taxon>Dikarya</taxon>
        <taxon>Ascomycota</taxon>
        <taxon>Pezizomycotina</taxon>
        <taxon>Sordariomycetes</taxon>
        <taxon>Sordariomycetidae</taxon>
        <taxon>Sordariales</taxon>
        <taxon>Chaetomiaceae</taxon>
        <taxon>Staphylotrichum</taxon>
    </lineage>
</organism>
<feature type="transmembrane region" description="Helical" evidence="5">
    <location>
        <begin position="398"/>
        <end position="419"/>
    </location>
</feature>
<dbReference type="FunFam" id="3.30.750.24:FF:000024">
    <property type="entry name" value="Sulfate permease 2"/>
    <property type="match status" value="1"/>
</dbReference>
<evidence type="ECO:0000313" key="8">
    <source>
        <dbReference type="Proteomes" id="UP001197093"/>
    </source>
</evidence>
<protein>
    <submittedName>
        <fullName evidence="7">Photosystem I iron-sulfur center</fullName>
    </submittedName>
</protein>
<name>A0AAD4ETQ2_9PEZI</name>
<dbReference type="InterPro" id="IPR036513">
    <property type="entry name" value="STAS_dom_sf"/>
</dbReference>
<evidence type="ECO:0000256" key="2">
    <source>
        <dbReference type="ARBA" id="ARBA00022692"/>
    </source>
</evidence>
<dbReference type="Proteomes" id="UP001197093">
    <property type="component" value="Unassembled WGS sequence"/>
</dbReference>
<keyword evidence="8" id="KW-1185">Reference proteome</keyword>
<comment type="caution">
    <text evidence="7">The sequence shown here is derived from an EMBL/GenBank/DDBJ whole genome shotgun (WGS) entry which is preliminary data.</text>
</comment>
<proteinExistence type="predicted"/>
<evidence type="ECO:0000313" key="7">
    <source>
        <dbReference type="EMBL" id="KAG7287139.1"/>
    </source>
</evidence>
<feature type="transmembrane region" description="Helical" evidence="5">
    <location>
        <begin position="107"/>
        <end position="122"/>
    </location>
</feature>
<feature type="transmembrane region" description="Helical" evidence="5">
    <location>
        <begin position="456"/>
        <end position="473"/>
    </location>
</feature>
<evidence type="ECO:0000256" key="1">
    <source>
        <dbReference type="ARBA" id="ARBA00004141"/>
    </source>
</evidence>
<feature type="transmembrane region" description="Helical" evidence="5">
    <location>
        <begin position="159"/>
        <end position="179"/>
    </location>
</feature>
<dbReference type="PROSITE" id="PS50801">
    <property type="entry name" value="STAS"/>
    <property type="match status" value="1"/>
</dbReference>